<feature type="transmembrane region" description="Helical" evidence="7">
    <location>
        <begin position="42"/>
        <end position="63"/>
    </location>
</feature>
<keyword evidence="4 7" id="KW-0812">Transmembrane</keyword>
<feature type="transmembrane region" description="Helical" evidence="7">
    <location>
        <begin position="162"/>
        <end position="181"/>
    </location>
</feature>
<evidence type="ECO:0000313" key="9">
    <source>
        <dbReference type="Proteomes" id="UP001229486"/>
    </source>
</evidence>
<dbReference type="Gene3D" id="1.20.1250.20">
    <property type="entry name" value="MFS general substrate transporter like domains"/>
    <property type="match status" value="1"/>
</dbReference>
<name>A0AB73II89_9BURK</name>
<keyword evidence="5 7" id="KW-1133">Transmembrane helix</keyword>
<dbReference type="InterPro" id="IPR036259">
    <property type="entry name" value="MFS_trans_sf"/>
</dbReference>
<feature type="transmembrane region" description="Helical" evidence="7">
    <location>
        <begin position="75"/>
        <end position="92"/>
    </location>
</feature>
<evidence type="ECO:0000256" key="5">
    <source>
        <dbReference type="ARBA" id="ARBA00022989"/>
    </source>
</evidence>
<reference evidence="8" key="1">
    <citation type="submission" date="2023-07" db="EMBL/GenBank/DDBJ databases">
        <title>Sorghum-associated microbial communities from plants grown in Nebraska, USA.</title>
        <authorList>
            <person name="Schachtman D."/>
        </authorList>
    </citation>
    <scope>NUCLEOTIDE SEQUENCE</scope>
    <source>
        <strain evidence="8">DS1061</strain>
    </source>
</reference>
<dbReference type="AlphaFoldDB" id="A0AB73II89"/>
<protein>
    <submittedName>
        <fullName evidence="8">MFS family permease</fullName>
    </submittedName>
</protein>
<dbReference type="Proteomes" id="UP001229486">
    <property type="component" value="Unassembled WGS sequence"/>
</dbReference>
<proteinExistence type="predicted"/>
<comment type="subcellular location">
    <subcellularLocation>
        <location evidence="1">Cell membrane</location>
        <topology evidence="1">Multi-pass membrane protein</topology>
    </subcellularLocation>
</comment>
<sequence length="405" mass="43675">MRTNQSAFFASLFLSRLADQILLFLVPLVVYQTTHETSWSGIAFFIEALPRYLVFPFCGILCDRISPVRILRVSQLYRGFACIAGVLGYAVFAGIGWLVVLSACCGVLTSQGLVAREVLLPQVFKHQKFERVLSHSQLADQIGVVAGPVLAALMLGCWRWEFVVVATAILFFAADWATVLWQRTSDFELLAPEVARGPWSAPIKVALDHVARLPKLKKLVALAAAENLVIGVTLATSAAMVTGVHHQSDAFYALLQTAGAIATVVILLVIARTAIPRRVLGLLSFVAICAGGIVAGVSPSAWGYAIGFLLIAGFDKMFSIYIRTVRQTIIPPRDYGKTLGVVIMLNNLTQPLAGLLVGLFSGHNRVGLVIVSISLMMGGSGVLALAIEARRRHANKRLSTTPPKA</sequence>
<feature type="transmembrane region" description="Helical" evidence="7">
    <location>
        <begin position="219"/>
        <end position="244"/>
    </location>
</feature>
<keyword evidence="2" id="KW-0813">Transport</keyword>
<feature type="transmembrane region" description="Helical" evidence="7">
    <location>
        <begin position="339"/>
        <end position="360"/>
    </location>
</feature>
<dbReference type="PANTHER" id="PTHR23513:SF9">
    <property type="entry name" value="ENTEROBACTIN EXPORTER ENTS"/>
    <property type="match status" value="1"/>
</dbReference>
<dbReference type="SUPFAM" id="SSF103473">
    <property type="entry name" value="MFS general substrate transporter"/>
    <property type="match status" value="1"/>
</dbReference>
<keyword evidence="6 7" id="KW-0472">Membrane</keyword>
<feature type="transmembrane region" description="Helical" evidence="7">
    <location>
        <begin position="250"/>
        <end position="271"/>
    </location>
</feature>
<dbReference type="GO" id="GO:0022857">
    <property type="term" value="F:transmembrane transporter activity"/>
    <property type="evidence" value="ECO:0007669"/>
    <property type="project" value="InterPro"/>
</dbReference>
<dbReference type="Pfam" id="PF07690">
    <property type="entry name" value="MFS_1"/>
    <property type="match status" value="1"/>
</dbReference>
<accession>A0AB73II89</accession>
<dbReference type="RefSeq" id="WP_392395006.1">
    <property type="nucleotide sequence ID" value="NZ_JAURTK010000007.1"/>
</dbReference>
<dbReference type="CDD" id="cd06173">
    <property type="entry name" value="MFS_MefA_like"/>
    <property type="match status" value="1"/>
</dbReference>
<evidence type="ECO:0000256" key="7">
    <source>
        <dbReference type="SAM" id="Phobius"/>
    </source>
</evidence>
<feature type="transmembrane region" description="Helical" evidence="7">
    <location>
        <begin position="301"/>
        <end position="318"/>
    </location>
</feature>
<feature type="transmembrane region" description="Helical" evidence="7">
    <location>
        <begin position="278"/>
        <end position="295"/>
    </location>
</feature>
<comment type="caution">
    <text evidence="8">The sequence shown here is derived from an EMBL/GenBank/DDBJ whole genome shotgun (WGS) entry which is preliminary data.</text>
</comment>
<evidence type="ECO:0000256" key="1">
    <source>
        <dbReference type="ARBA" id="ARBA00004651"/>
    </source>
</evidence>
<dbReference type="GO" id="GO:0005886">
    <property type="term" value="C:plasma membrane"/>
    <property type="evidence" value="ECO:0007669"/>
    <property type="project" value="UniProtKB-SubCell"/>
</dbReference>
<evidence type="ECO:0000256" key="2">
    <source>
        <dbReference type="ARBA" id="ARBA00022448"/>
    </source>
</evidence>
<dbReference type="PANTHER" id="PTHR23513">
    <property type="entry name" value="INTEGRAL MEMBRANE EFFLUX PROTEIN-RELATED"/>
    <property type="match status" value="1"/>
</dbReference>
<dbReference type="EMBL" id="JAURTK010000007">
    <property type="protein sequence ID" value="MDP9649746.1"/>
    <property type="molecule type" value="Genomic_DNA"/>
</dbReference>
<keyword evidence="3" id="KW-1003">Cell membrane</keyword>
<evidence type="ECO:0000313" key="8">
    <source>
        <dbReference type="EMBL" id="MDP9649746.1"/>
    </source>
</evidence>
<dbReference type="InterPro" id="IPR011701">
    <property type="entry name" value="MFS"/>
</dbReference>
<evidence type="ECO:0000256" key="4">
    <source>
        <dbReference type="ARBA" id="ARBA00022692"/>
    </source>
</evidence>
<feature type="transmembrane region" description="Helical" evidence="7">
    <location>
        <begin position="366"/>
        <end position="387"/>
    </location>
</feature>
<evidence type="ECO:0000256" key="6">
    <source>
        <dbReference type="ARBA" id="ARBA00023136"/>
    </source>
</evidence>
<gene>
    <name evidence="8" type="ORF">J2793_005214</name>
</gene>
<evidence type="ECO:0000256" key="3">
    <source>
        <dbReference type="ARBA" id="ARBA00022475"/>
    </source>
</evidence>
<organism evidence="8 9">
    <name type="scientific">Paraburkholderia caledonica</name>
    <dbReference type="NCBI Taxonomy" id="134536"/>
    <lineage>
        <taxon>Bacteria</taxon>
        <taxon>Pseudomonadati</taxon>
        <taxon>Pseudomonadota</taxon>
        <taxon>Betaproteobacteria</taxon>
        <taxon>Burkholderiales</taxon>
        <taxon>Burkholderiaceae</taxon>
        <taxon>Paraburkholderia</taxon>
    </lineage>
</organism>